<dbReference type="GO" id="GO:0005743">
    <property type="term" value="C:mitochondrial inner membrane"/>
    <property type="evidence" value="ECO:0007669"/>
    <property type="project" value="UniProtKB-SubCell"/>
</dbReference>
<dbReference type="PRINTS" id="PR01434">
    <property type="entry name" value="NADHDHGNASE5"/>
</dbReference>
<feature type="domain" description="NADH-Ubiquinone oxidoreductase (complex I) chain 5 N-terminal" evidence="19">
    <location>
        <begin position="42"/>
        <end position="91"/>
    </location>
</feature>
<comment type="similarity">
    <text evidence="17">Belongs to the complex I subunit 5 family.</text>
</comment>
<dbReference type="InterPro" id="IPR003945">
    <property type="entry name" value="NU5C-like"/>
</dbReference>
<keyword evidence="15 17" id="KW-0472">Membrane</keyword>
<feature type="transmembrane region" description="Helical" evidence="17">
    <location>
        <begin position="214"/>
        <end position="236"/>
    </location>
</feature>
<evidence type="ECO:0000256" key="12">
    <source>
        <dbReference type="ARBA" id="ARBA00023027"/>
    </source>
</evidence>
<keyword evidence="10" id="KW-0249">Electron transport</keyword>
<comment type="subcellular location">
    <subcellularLocation>
        <location evidence="2">Mitochondrion inner membrane</location>
        <topology evidence="2">Multi-pass membrane protein</topology>
    </subcellularLocation>
</comment>
<feature type="transmembrane region" description="Helical" evidence="17">
    <location>
        <begin position="540"/>
        <end position="556"/>
    </location>
</feature>
<evidence type="ECO:0000256" key="8">
    <source>
        <dbReference type="ARBA" id="ARBA00022792"/>
    </source>
</evidence>
<sequence length="557" mass="64995">MNKINLFFTWGMIMLMLSLTSFLMGMYFYMNNYLLFIEWSLISLNSFNLIYPIMMDSTSMNFSGVVCFISSMVVFYSSEYMGIKNFSSNRFLFLVIMFVISMLMMIMSPNMISILLGWDGLGLISYCLVIYYNSMKSYLAGMLTCLVNRLGDIGLIISVSWLSSYGSWHFMFYLNYYNEYIYILVIISSFTKSAQIPFSMWLPAAMAAPTPVSALVHSSTLVTAGVYLLIRFFNLINFKNSMFIFISLMTLLMSSLSAIYEFDLKKIIALSTLSQLGLMMTSLFLGLKDLSLFHLCTHAMFKSLLFLCAGIYIFYMNDNQDIRYMSSISLMMPFTSSCFMISNMALCGIPFLSGFYSKDLIMESSSYDMFNLIIYLMFYLSLSLTVIYTIRLMYYSLIFNNKGLTMNLNFESLLIMKLSITMLTLCSIIFGCYMMWILNLNNNLLILTLNMKLMTFIMILLGIMISKENLMIKNYLMSFNYYKFTNMWLMYNLSYYVYMITYKFTYKYQKLLNWGELYGPMGMSLFLIKISNFIQNYSINNFKIMLISFLIWLVIIY</sequence>
<feature type="transmembrane region" description="Helical" evidence="17">
    <location>
        <begin position="60"/>
        <end position="78"/>
    </location>
</feature>
<gene>
    <name evidence="21" type="primary">ND5</name>
</gene>
<comment type="function">
    <text evidence="1">Core subunit of the mitochondrial membrane respiratory chain NADH dehydrogenase (Complex I) that is believed to belong to the minimal assembly required for catalysis. Complex I functions in the transfer of electrons from NADH to the respiratory chain. The immediate electron acceptor for the enzyme is believed to be ubiquinone.</text>
</comment>
<dbReference type="EMBL" id="MN699874">
    <property type="protein sequence ID" value="QJD07217.1"/>
    <property type="molecule type" value="Genomic_DNA"/>
</dbReference>
<dbReference type="InterPro" id="IPR001516">
    <property type="entry name" value="Proton_antipo_N"/>
</dbReference>
<evidence type="ECO:0000256" key="17">
    <source>
        <dbReference type="RuleBase" id="RU003404"/>
    </source>
</evidence>
<keyword evidence="8" id="KW-0999">Mitochondrion inner membrane</keyword>
<feature type="transmembrane region" description="Helical" evidence="17">
    <location>
        <begin position="444"/>
        <end position="466"/>
    </location>
</feature>
<evidence type="ECO:0000256" key="2">
    <source>
        <dbReference type="ARBA" id="ARBA00004448"/>
    </source>
</evidence>
<dbReference type="Pfam" id="PF00361">
    <property type="entry name" value="Proton_antipo_M"/>
    <property type="match status" value="1"/>
</dbReference>
<reference evidence="21" key="1">
    <citation type="journal article" date="2020" name="Mitochondrial DNA Part B Resour">
        <title>Complete mitochondrial genome of Ghauriana sinensis (Hemiptera: Cicadellidae: Typhlocybinae).</title>
        <authorList>
            <person name="Shi R."/>
            <person name="Yu X.-F."/>
            <person name="Yang M.-F."/>
        </authorList>
    </citation>
    <scope>NUCLEOTIDE SEQUENCE</scope>
</reference>
<evidence type="ECO:0000256" key="15">
    <source>
        <dbReference type="ARBA" id="ARBA00023136"/>
    </source>
</evidence>
<evidence type="ECO:0000256" key="11">
    <source>
        <dbReference type="ARBA" id="ARBA00022989"/>
    </source>
</evidence>
<dbReference type="EC" id="7.1.1.2" evidence="3 17"/>
<feature type="transmembrane region" description="Helical" evidence="17">
    <location>
        <begin position="114"/>
        <end position="132"/>
    </location>
</feature>
<feature type="transmembrane region" description="Helical" evidence="17">
    <location>
        <begin position="487"/>
        <end position="505"/>
    </location>
</feature>
<dbReference type="PANTHER" id="PTHR42829:SF2">
    <property type="entry name" value="NADH-UBIQUINONE OXIDOREDUCTASE CHAIN 5"/>
    <property type="match status" value="1"/>
</dbReference>
<geneLocation type="mitochondrion" evidence="21"/>
<dbReference type="GO" id="GO:0042773">
    <property type="term" value="P:ATP synthesis coupled electron transport"/>
    <property type="evidence" value="ECO:0007669"/>
    <property type="project" value="InterPro"/>
</dbReference>
<proteinExistence type="inferred from homology"/>
<feature type="transmembrane region" description="Helical" evidence="17">
    <location>
        <begin position="242"/>
        <end position="260"/>
    </location>
</feature>
<evidence type="ECO:0000256" key="4">
    <source>
        <dbReference type="ARBA" id="ARBA00021096"/>
    </source>
</evidence>
<feature type="transmembrane region" description="Helical" evidence="17">
    <location>
        <begin position="153"/>
        <end position="174"/>
    </location>
</feature>
<feature type="transmembrane region" description="Helical" evidence="17">
    <location>
        <begin position="6"/>
        <end position="29"/>
    </location>
</feature>
<name>A0A6M3RA79_9HEMI</name>
<dbReference type="Pfam" id="PF06455">
    <property type="entry name" value="NADH5_C"/>
    <property type="match status" value="1"/>
</dbReference>
<dbReference type="GO" id="GO:0008137">
    <property type="term" value="F:NADH dehydrogenase (ubiquinone) activity"/>
    <property type="evidence" value="ECO:0007669"/>
    <property type="project" value="UniProtKB-EC"/>
</dbReference>
<protein>
    <recommendedName>
        <fullName evidence="4 17">NADH-ubiquinone oxidoreductase chain 5</fullName>
        <ecNumber evidence="3 17">7.1.1.2</ecNumber>
    </recommendedName>
</protein>
<feature type="domain" description="NADH:quinone oxidoreductase/Mrp antiporter transmembrane" evidence="18">
    <location>
        <begin position="108"/>
        <end position="373"/>
    </location>
</feature>
<evidence type="ECO:0000256" key="5">
    <source>
        <dbReference type="ARBA" id="ARBA00022448"/>
    </source>
</evidence>
<dbReference type="Pfam" id="PF00662">
    <property type="entry name" value="Proton_antipo_N"/>
    <property type="match status" value="1"/>
</dbReference>
<organism evidence="21">
    <name type="scientific">Ghauriana sinensis</name>
    <dbReference type="NCBI Taxonomy" id="2729071"/>
    <lineage>
        <taxon>Eukaryota</taxon>
        <taxon>Metazoa</taxon>
        <taxon>Ecdysozoa</taxon>
        <taxon>Arthropoda</taxon>
        <taxon>Hexapoda</taxon>
        <taxon>Insecta</taxon>
        <taxon>Pterygota</taxon>
        <taxon>Neoptera</taxon>
        <taxon>Paraneoptera</taxon>
        <taxon>Hemiptera</taxon>
        <taxon>Auchenorrhyncha</taxon>
        <taxon>Membracoidea</taxon>
        <taxon>Cicadellidae</taxon>
        <taxon>Typhlocybinae</taxon>
        <taxon>Empoascini</taxon>
        <taxon>Ghauriana</taxon>
    </lineage>
</organism>
<dbReference type="PANTHER" id="PTHR42829">
    <property type="entry name" value="NADH-UBIQUINONE OXIDOREDUCTASE CHAIN 5"/>
    <property type="match status" value="1"/>
</dbReference>
<evidence type="ECO:0000256" key="10">
    <source>
        <dbReference type="ARBA" id="ARBA00022982"/>
    </source>
</evidence>
<comment type="catalytic activity">
    <reaction evidence="16 17">
        <text>a ubiquinone + NADH + 5 H(+)(in) = a ubiquinol + NAD(+) + 4 H(+)(out)</text>
        <dbReference type="Rhea" id="RHEA:29091"/>
        <dbReference type="Rhea" id="RHEA-COMP:9565"/>
        <dbReference type="Rhea" id="RHEA-COMP:9566"/>
        <dbReference type="ChEBI" id="CHEBI:15378"/>
        <dbReference type="ChEBI" id="CHEBI:16389"/>
        <dbReference type="ChEBI" id="CHEBI:17976"/>
        <dbReference type="ChEBI" id="CHEBI:57540"/>
        <dbReference type="ChEBI" id="CHEBI:57945"/>
        <dbReference type="EC" id="7.1.1.2"/>
    </reaction>
</comment>
<feature type="transmembrane region" description="Helical" evidence="17">
    <location>
        <begin position="414"/>
        <end position="438"/>
    </location>
</feature>
<evidence type="ECO:0000259" key="20">
    <source>
        <dbReference type="Pfam" id="PF06455"/>
    </source>
</evidence>
<keyword evidence="12 17" id="KW-0520">NAD</keyword>
<feature type="transmembrane region" description="Helical" evidence="17">
    <location>
        <begin position="267"/>
        <end position="286"/>
    </location>
</feature>
<feature type="transmembrane region" description="Helical" evidence="17">
    <location>
        <begin position="180"/>
        <end position="202"/>
    </location>
</feature>
<evidence type="ECO:0000256" key="16">
    <source>
        <dbReference type="ARBA" id="ARBA00049551"/>
    </source>
</evidence>
<keyword evidence="11 17" id="KW-1133">Transmembrane helix</keyword>
<feature type="transmembrane region" description="Helical" evidence="17">
    <location>
        <begin position="90"/>
        <end position="108"/>
    </location>
</feature>
<keyword evidence="14 17" id="KW-0496">Mitochondrion</keyword>
<keyword evidence="7 17" id="KW-0812">Transmembrane</keyword>
<evidence type="ECO:0000256" key="13">
    <source>
        <dbReference type="ARBA" id="ARBA00023075"/>
    </source>
</evidence>
<feature type="transmembrane region" description="Helical" evidence="17">
    <location>
        <begin position="511"/>
        <end position="528"/>
    </location>
</feature>
<evidence type="ECO:0000256" key="1">
    <source>
        <dbReference type="ARBA" id="ARBA00003257"/>
    </source>
</evidence>
<keyword evidence="5 17" id="KW-0813">Transport</keyword>
<feature type="transmembrane region" description="Helical" evidence="17">
    <location>
        <begin position="327"/>
        <end position="352"/>
    </location>
</feature>
<evidence type="ECO:0000256" key="7">
    <source>
        <dbReference type="ARBA" id="ARBA00022692"/>
    </source>
</evidence>
<evidence type="ECO:0000256" key="3">
    <source>
        <dbReference type="ARBA" id="ARBA00012944"/>
    </source>
</evidence>
<feature type="transmembrane region" description="Helical" evidence="17">
    <location>
        <begin position="292"/>
        <end position="315"/>
    </location>
</feature>
<evidence type="ECO:0000313" key="21">
    <source>
        <dbReference type="EMBL" id="QJD07217.1"/>
    </source>
</evidence>
<dbReference type="AlphaFoldDB" id="A0A6M3RA79"/>
<dbReference type="InterPro" id="IPR001750">
    <property type="entry name" value="ND/Mrp_TM"/>
</dbReference>
<feature type="transmembrane region" description="Helical" evidence="17">
    <location>
        <begin position="372"/>
        <end position="394"/>
    </location>
</feature>
<keyword evidence="9" id="KW-1278">Translocase</keyword>
<evidence type="ECO:0000259" key="19">
    <source>
        <dbReference type="Pfam" id="PF00662"/>
    </source>
</evidence>
<keyword evidence="13 17" id="KW-0830">Ubiquinone</keyword>
<evidence type="ECO:0000256" key="9">
    <source>
        <dbReference type="ARBA" id="ARBA00022967"/>
    </source>
</evidence>
<dbReference type="GO" id="GO:0003954">
    <property type="term" value="F:NADH dehydrogenase activity"/>
    <property type="evidence" value="ECO:0007669"/>
    <property type="project" value="TreeGrafter"/>
</dbReference>
<feature type="domain" description="NADH dehydrogenase subunit 5 C-terminal" evidence="20">
    <location>
        <begin position="388"/>
        <end position="556"/>
    </location>
</feature>
<accession>A0A6M3RA79</accession>
<dbReference type="GO" id="GO:0015990">
    <property type="term" value="P:electron transport coupled proton transport"/>
    <property type="evidence" value="ECO:0007669"/>
    <property type="project" value="TreeGrafter"/>
</dbReference>
<evidence type="ECO:0000256" key="6">
    <source>
        <dbReference type="ARBA" id="ARBA00022660"/>
    </source>
</evidence>
<dbReference type="InterPro" id="IPR010934">
    <property type="entry name" value="NADH_DH_su5_C"/>
</dbReference>
<evidence type="ECO:0000256" key="14">
    <source>
        <dbReference type="ARBA" id="ARBA00023128"/>
    </source>
</evidence>
<keyword evidence="6" id="KW-0679">Respiratory chain</keyword>
<evidence type="ECO:0000259" key="18">
    <source>
        <dbReference type="Pfam" id="PF00361"/>
    </source>
</evidence>
<comment type="function">
    <text evidence="17">Core subunit of the mitochondrial membrane respiratory chain NADH dehydrogenase (Complex I) which catalyzes electron transfer from NADH through the respiratory chain, using ubiquinone as an electron acceptor. Essential for the catalytic activity and assembly of complex I.</text>
</comment>